<comment type="caution">
    <text evidence="1">The sequence shown here is derived from an EMBL/GenBank/DDBJ whole genome shotgun (WGS) entry which is preliminary data.</text>
</comment>
<name>A0AAV0ENB8_9ASTE</name>
<organism evidence="1 2">
    <name type="scientific">Cuscuta epithymum</name>
    <dbReference type="NCBI Taxonomy" id="186058"/>
    <lineage>
        <taxon>Eukaryota</taxon>
        <taxon>Viridiplantae</taxon>
        <taxon>Streptophyta</taxon>
        <taxon>Embryophyta</taxon>
        <taxon>Tracheophyta</taxon>
        <taxon>Spermatophyta</taxon>
        <taxon>Magnoliopsida</taxon>
        <taxon>eudicotyledons</taxon>
        <taxon>Gunneridae</taxon>
        <taxon>Pentapetalae</taxon>
        <taxon>asterids</taxon>
        <taxon>lamiids</taxon>
        <taxon>Solanales</taxon>
        <taxon>Convolvulaceae</taxon>
        <taxon>Cuscuteae</taxon>
        <taxon>Cuscuta</taxon>
        <taxon>Cuscuta subgen. Cuscuta</taxon>
    </lineage>
</organism>
<gene>
    <name evidence="1" type="ORF">CEPIT_LOCUS26669</name>
</gene>
<accession>A0AAV0ENB8</accession>
<reference evidence="1" key="1">
    <citation type="submission" date="2022-07" db="EMBL/GenBank/DDBJ databases">
        <authorList>
            <person name="Macas J."/>
            <person name="Novak P."/>
            <person name="Neumann P."/>
        </authorList>
    </citation>
    <scope>NUCLEOTIDE SEQUENCE</scope>
</reference>
<dbReference type="Proteomes" id="UP001152523">
    <property type="component" value="Unassembled WGS sequence"/>
</dbReference>
<protein>
    <submittedName>
        <fullName evidence="1">Uncharacterized protein</fullName>
    </submittedName>
</protein>
<dbReference type="EMBL" id="CAMAPF010000936">
    <property type="protein sequence ID" value="CAH9125325.1"/>
    <property type="molecule type" value="Genomic_DNA"/>
</dbReference>
<evidence type="ECO:0000313" key="1">
    <source>
        <dbReference type="EMBL" id="CAH9125325.1"/>
    </source>
</evidence>
<proteinExistence type="predicted"/>
<sequence>MLPREDDLAKV</sequence>
<evidence type="ECO:0000313" key="2">
    <source>
        <dbReference type="Proteomes" id="UP001152523"/>
    </source>
</evidence>
<keyword evidence="2" id="KW-1185">Reference proteome</keyword>